<keyword evidence="8 16" id="KW-0297">G-protein coupled receptor</keyword>
<keyword evidence="12" id="KW-0325">Glycoprotein</keyword>
<dbReference type="PROSITE" id="PS00237">
    <property type="entry name" value="G_PROTEIN_RECEP_F1_1"/>
    <property type="match status" value="1"/>
</dbReference>
<dbReference type="PANTHER" id="PTHR11866">
    <property type="entry name" value="G-PROTEIN COUPLED RECEPTOR FAMILY 1 MEMBER"/>
    <property type="match status" value="1"/>
</dbReference>
<dbReference type="GO" id="GO:0004957">
    <property type="term" value="F:prostaglandin E receptor activity"/>
    <property type="evidence" value="ECO:0007669"/>
    <property type="project" value="InterPro"/>
</dbReference>
<protein>
    <recommendedName>
        <fullName evidence="3">Prostaglandin E2 receptor EP4 subtype</fullName>
    </recommendedName>
    <alternativeName>
        <fullName evidence="15">Prostanoid EP4 receptor</fullName>
    </alternativeName>
</protein>
<evidence type="ECO:0000313" key="20">
    <source>
        <dbReference type="Ensembl" id="ENSDCDP00010030585.1"/>
    </source>
</evidence>
<reference evidence="20" key="3">
    <citation type="submission" date="2025-09" db="UniProtKB">
        <authorList>
            <consortium name="Ensembl"/>
        </authorList>
    </citation>
    <scope>IDENTIFICATION</scope>
</reference>
<dbReference type="Gene3D" id="1.20.1070.10">
    <property type="entry name" value="Rhodopsin 7-helix transmembrane proteins"/>
    <property type="match status" value="1"/>
</dbReference>
<keyword evidence="9 18" id="KW-0472">Membrane</keyword>
<dbReference type="PROSITE" id="PS50262">
    <property type="entry name" value="G_PROTEIN_RECEP_F1_2"/>
    <property type="match status" value="1"/>
</dbReference>
<accession>A0AAY4CBL1</accession>
<evidence type="ECO:0000256" key="4">
    <source>
        <dbReference type="ARBA" id="ARBA00022475"/>
    </source>
</evidence>
<feature type="transmembrane region" description="Helical" evidence="18">
    <location>
        <begin position="183"/>
        <end position="208"/>
    </location>
</feature>
<comment type="similarity">
    <text evidence="16">Belongs to the G-protein coupled receptor 1 family.</text>
</comment>
<dbReference type="PRINTS" id="PR00237">
    <property type="entry name" value="GPCRRHODOPSN"/>
</dbReference>
<evidence type="ECO:0000256" key="16">
    <source>
        <dbReference type="RuleBase" id="RU000688"/>
    </source>
</evidence>
<feature type="transmembrane region" description="Helical" evidence="18">
    <location>
        <begin position="132"/>
        <end position="153"/>
    </location>
</feature>
<feature type="transmembrane region" description="Helical" evidence="18">
    <location>
        <begin position="249"/>
        <end position="272"/>
    </location>
</feature>
<dbReference type="FunFam" id="1.20.1070.10:FF:000101">
    <property type="entry name" value="Prostaglandin E2 receptor EP4 subtype"/>
    <property type="match status" value="1"/>
</dbReference>
<evidence type="ECO:0000256" key="18">
    <source>
        <dbReference type="SAM" id="Phobius"/>
    </source>
</evidence>
<dbReference type="Pfam" id="PF00001">
    <property type="entry name" value="7tm_1"/>
    <property type="match status" value="1"/>
</dbReference>
<comment type="subcellular location">
    <subcellularLocation>
        <location evidence="1">Cell membrane</location>
        <topology evidence="1">Multi-pass membrane protein</topology>
    </subcellularLocation>
</comment>
<evidence type="ECO:0000256" key="8">
    <source>
        <dbReference type="ARBA" id="ARBA00023040"/>
    </source>
</evidence>
<proteinExistence type="inferred from homology"/>
<evidence type="ECO:0000256" key="14">
    <source>
        <dbReference type="ARBA" id="ARBA00025493"/>
    </source>
</evidence>
<dbReference type="Ensembl" id="ENSDCDT00010037965.1">
    <property type="protein sequence ID" value="ENSDCDP00010030585.1"/>
    <property type="gene ID" value="ENSDCDG00010019616.1"/>
</dbReference>
<sequence>MDAPGAGNGTASQRGAVPTVNAVMFVFGVAGNAIAIVVLCKSRREQKETTFYTLVCGLAVTDLLGTVLASPVTIATYVKGSWPDGEPLCQYFGFVLLFFSLAGLSIICAMSVERYLAINHAYFHNDHVSRRLAAVALLAIYASNVLFCALPAMGFGRVTMQYPRTWCFVDWRSDAGAHAAYTFMYAGVSALLILGTVACNVLVCGALIRMHRRFVRRTSLGTEPGRGRGAETGRRRSLGRLAGAEIQMVLLLICTSAVILFCSIPLVVQVFINQLYKTEVEKKIEKNPDLQAIRIASVNPILDPWIYILLRKSVLQKLVQNIKCLFCKIGGRRGQTAAGPFNCKDAQQLSSIISRDEVSLVSRELKEVSSTSQTLLYLPEGLDGYVGSYHAGPFGNDSPGKPSPEEARDSSSSEDLTHEDKAAVR</sequence>
<keyword evidence="11 16" id="KW-0675">Receptor</keyword>
<evidence type="ECO:0000256" key="1">
    <source>
        <dbReference type="ARBA" id="ARBA00004651"/>
    </source>
</evidence>
<dbReference type="InterPro" id="IPR017452">
    <property type="entry name" value="GPCR_Rhodpsn_7TM"/>
</dbReference>
<feature type="domain" description="G-protein coupled receptors family 1 profile" evidence="19">
    <location>
        <begin position="31"/>
        <end position="307"/>
    </location>
</feature>
<evidence type="ECO:0000256" key="5">
    <source>
        <dbReference type="ARBA" id="ARBA00022553"/>
    </source>
</evidence>
<evidence type="ECO:0000256" key="6">
    <source>
        <dbReference type="ARBA" id="ARBA00022692"/>
    </source>
</evidence>
<keyword evidence="10" id="KW-1015">Disulfide bond</keyword>
<dbReference type="InterPro" id="IPR000276">
    <property type="entry name" value="GPCR_Rhodpsn"/>
</dbReference>
<evidence type="ECO:0000256" key="13">
    <source>
        <dbReference type="ARBA" id="ARBA00023224"/>
    </source>
</evidence>
<evidence type="ECO:0000256" key="15">
    <source>
        <dbReference type="ARBA" id="ARBA00031869"/>
    </source>
</evidence>
<dbReference type="PRINTS" id="PR00586">
    <property type="entry name" value="PRSTNOIDEP4R"/>
</dbReference>
<dbReference type="GO" id="GO:0050728">
    <property type="term" value="P:negative regulation of inflammatory response"/>
    <property type="evidence" value="ECO:0007669"/>
    <property type="project" value="TreeGrafter"/>
</dbReference>
<evidence type="ECO:0000256" key="7">
    <source>
        <dbReference type="ARBA" id="ARBA00022989"/>
    </source>
</evidence>
<feature type="region of interest" description="Disordered" evidence="17">
    <location>
        <begin position="389"/>
        <end position="425"/>
    </location>
</feature>
<dbReference type="GO" id="GO:0007189">
    <property type="term" value="P:adenylate cyclase-activating G protein-coupled receptor signaling pathway"/>
    <property type="evidence" value="ECO:0007669"/>
    <property type="project" value="TreeGrafter"/>
</dbReference>
<evidence type="ECO:0000313" key="21">
    <source>
        <dbReference type="Proteomes" id="UP000694580"/>
    </source>
</evidence>
<dbReference type="PRINTS" id="PR01788">
    <property type="entry name" value="PROSTANOIDR"/>
</dbReference>
<organism evidence="20 21">
    <name type="scientific">Denticeps clupeoides</name>
    <name type="common">denticle herring</name>
    <dbReference type="NCBI Taxonomy" id="299321"/>
    <lineage>
        <taxon>Eukaryota</taxon>
        <taxon>Metazoa</taxon>
        <taxon>Chordata</taxon>
        <taxon>Craniata</taxon>
        <taxon>Vertebrata</taxon>
        <taxon>Euteleostomi</taxon>
        <taxon>Actinopterygii</taxon>
        <taxon>Neopterygii</taxon>
        <taxon>Teleostei</taxon>
        <taxon>Clupei</taxon>
        <taxon>Clupeiformes</taxon>
        <taxon>Denticipitoidei</taxon>
        <taxon>Denticipitidae</taxon>
        <taxon>Denticeps</taxon>
    </lineage>
</organism>
<feature type="compositionally biased region" description="Basic and acidic residues" evidence="17">
    <location>
        <begin position="403"/>
        <end position="425"/>
    </location>
</feature>
<feature type="transmembrane region" description="Helical" evidence="18">
    <location>
        <begin position="51"/>
        <end position="78"/>
    </location>
</feature>
<dbReference type="PANTHER" id="PTHR11866:SF6">
    <property type="entry name" value="PROSTAGLANDIN E2 RECEPTOR EP4 SUBTYPE"/>
    <property type="match status" value="1"/>
</dbReference>
<evidence type="ECO:0000256" key="9">
    <source>
        <dbReference type="ARBA" id="ARBA00023136"/>
    </source>
</evidence>
<name>A0AAY4CBL1_9TELE</name>
<keyword evidence="21" id="KW-1185">Reference proteome</keyword>
<gene>
    <name evidence="20" type="primary">ptger4a</name>
</gene>
<feature type="transmembrane region" description="Helical" evidence="18">
    <location>
        <begin position="90"/>
        <end position="112"/>
    </location>
</feature>
<evidence type="ECO:0000256" key="11">
    <source>
        <dbReference type="ARBA" id="ARBA00023170"/>
    </source>
</evidence>
<keyword evidence="6 16" id="KW-0812">Transmembrane</keyword>
<evidence type="ECO:0000256" key="12">
    <source>
        <dbReference type="ARBA" id="ARBA00023180"/>
    </source>
</evidence>
<dbReference type="CDD" id="cd15142">
    <property type="entry name" value="7tmA_PGE2_EP4"/>
    <property type="match status" value="1"/>
</dbReference>
<dbReference type="GeneID" id="114799295"/>
<dbReference type="GO" id="GO:0007204">
    <property type="term" value="P:positive regulation of cytosolic calcium ion concentration"/>
    <property type="evidence" value="ECO:0007669"/>
    <property type="project" value="TreeGrafter"/>
</dbReference>
<dbReference type="SUPFAM" id="SSF81321">
    <property type="entry name" value="Family A G protein-coupled receptor-like"/>
    <property type="match status" value="1"/>
</dbReference>
<keyword evidence="13 16" id="KW-0807">Transducer</keyword>
<evidence type="ECO:0000256" key="2">
    <source>
        <dbReference type="ARBA" id="ARBA00011094"/>
    </source>
</evidence>
<evidence type="ECO:0000256" key="10">
    <source>
        <dbReference type="ARBA" id="ARBA00023157"/>
    </source>
</evidence>
<comment type="function">
    <text evidence="14">Receptor for prostaglandin E2 (PGE2). The activity of this receptor is mediated by G(s) proteins that stimulate adenylate cyclase. Has a relaxing effect on smooth muscle. May play an important role in regulating renal hemodynamics, intestinal epithelial transport, adrenal aldosterone secretion, and uterine function.</text>
</comment>
<comment type="subunit">
    <text evidence="2">Interacts with FEM1A.</text>
</comment>
<dbReference type="Proteomes" id="UP000694580">
    <property type="component" value="Chromosome 11"/>
</dbReference>
<dbReference type="InterPro" id="IPR008365">
    <property type="entry name" value="Prostanoid_rcpt"/>
</dbReference>
<evidence type="ECO:0000259" key="19">
    <source>
        <dbReference type="PROSITE" id="PS50262"/>
    </source>
</evidence>
<evidence type="ECO:0000256" key="17">
    <source>
        <dbReference type="SAM" id="MobiDB-lite"/>
    </source>
</evidence>
<reference evidence="20 21" key="1">
    <citation type="submission" date="2020-06" db="EMBL/GenBank/DDBJ databases">
        <authorList>
            <consortium name="Wellcome Sanger Institute Data Sharing"/>
        </authorList>
    </citation>
    <scope>NUCLEOTIDE SEQUENCE [LARGE SCALE GENOMIC DNA]</scope>
</reference>
<dbReference type="GO" id="GO:0005886">
    <property type="term" value="C:plasma membrane"/>
    <property type="evidence" value="ECO:0007669"/>
    <property type="project" value="UniProtKB-SubCell"/>
</dbReference>
<dbReference type="GeneTree" id="ENSGT01050000244902"/>
<keyword evidence="7 18" id="KW-1133">Transmembrane helix</keyword>
<reference evidence="20" key="2">
    <citation type="submission" date="2025-08" db="UniProtKB">
        <authorList>
            <consortium name="Ensembl"/>
        </authorList>
    </citation>
    <scope>IDENTIFICATION</scope>
</reference>
<keyword evidence="5" id="KW-0597">Phosphoprotein</keyword>
<evidence type="ECO:0000256" key="3">
    <source>
        <dbReference type="ARBA" id="ARBA00019131"/>
    </source>
</evidence>
<keyword evidence="4" id="KW-1003">Cell membrane</keyword>
<dbReference type="AlphaFoldDB" id="A0AAY4CBL1"/>
<feature type="transmembrane region" description="Helical" evidence="18">
    <location>
        <begin position="20"/>
        <end position="39"/>
    </location>
</feature>
<dbReference type="GO" id="GO:0071380">
    <property type="term" value="P:cellular response to prostaglandin E stimulus"/>
    <property type="evidence" value="ECO:0007669"/>
    <property type="project" value="TreeGrafter"/>
</dbReference>
<dbReference type="RefSeq" id="XP_028851640.1">
    <property type="nucleotide sequence ID" value="XM_028995807.1"/>
</dbReference>
<dbReference type="GO" id="GO:0006954">
    <property type="term" value="P:inflammatory response"/>
    <property type="evidence" value="ECO:0007669"/>
    <property type="project" value="TreeGrafter"/>
</dbReference>
<dbReference type="InterPro" id="IPR001758">
    <property type="entry name" value="Prost_EP4_rcpt"/>
</dbReference>